<dbReference type="RefSeq" id="WP_071687483.1">
    <property type="nucleotide sequence ID" value="NZ_CP055540.1"/>
</dbReference>
<name>A0A7H9G352_CITFR</name>
<sequence>MKTNSNGGPGKTRHLKDTATRCGNKGMRVICVHAADTAFRFSAFLPCSDSPGDNVRIFRCELSGEYRHCLFMGKPGSGRGVTRQQVARVFVARSDVSRLRELYSGDDGEELAEAIRQNCRGYIKGHVVSSAWVKENGK</sequence>
<keyword evidence="2" id="KW-0614">Plasmid</keyword>
<geneLocation type="plasmid" evidence="3">
    <name>pRHBSTW-00370_3</name>
</geneLocation>
<geneLocation type="plasmid" evidence="2 4">
    <name>unnamed</name>
</geneLocation>
<organism evidence="1">
    <name type="scientific">Citrobacter freundii</name>
    <dbReference type="NCBI Taxonomy" id="546"/>
    <lineage>
        <taxon>Bacteria</taxon>
        <taxon>Pseudomonadati</taxon>
        <taxon>Pseudomonadota</taxon>
        <taxon>Gammaproteobacteria</taxon>
        <taxon>Enterobacterales</taxon>
        <taxon>Enterobacteriaceae</taxon>
        <taxon>Citrobacter</taxon>
        <taxon>Citrobacter freundii complex</taxon>
    </lineage>
</organism>
<reference evidence="1" key="1">
    <citation type="journal article" date="2018" name="Genome Biol.">
        <title>SKESA: strategic k-mer extension for scrupulous assemblies.</title>
        <authorList>
            <person name="Souvorov A."/>
            <person name="Agarwala R."/>
            <person name="Lipman D.J."/>
        </authorList>
    </citation>
    <scope>NUCLEOTIDE SEQUENCE</scope>
    <source>
        <strain evidence="1">O50</strain>
    </source>
</reference>
<gene>
    <name evidence="3" type="ORF">HV178_26380</name>
    <name evidence="2" type="ORF">HV183_26335</name>
    <name evidence="1" type="ORF">I9Y29_004400</name>
</gene>
<accession>A0A7H9G352</accession>
<evidence type="ECO:0000313" key="4">
    <source>
        <dbReference type="Proteomes" id="UP000510650"/>
    </source>
</evidence>
<dbReference type="EMBL" id="CP056575">
    <property type="protein sequence ID" value="QLV33494.1"/>
    <property type="molecule type" value="Genomic_DNA"/>
</dbReference>
<dbReference type="EMBL" id="CP055540">
    <property type="protein sequence ID" value="QLO16910.1"/>
    <property type="molecule type" value="Genomic_DNA"/>
</dbReference>
<dbReference type="Proteomes" id="UP000512222">
    <property type="component" value="Plasmid pRHBSTW-00370_3"/>
</dbReference>
<evidence type="ECO:0000313" key="2">
    <source>
        <dbReference type="EMBL" id="QLO16910.1"/>
    </source>
</evidence>
<dbReference type="AlphaFoldDB" id="A0A7H9G352"/>
<reference evidence="4 5" key="2">
    <citation type="submission" date="2020-06" db="EMBL/GenBank/DDBJ databases">
        <title>REHAB project genomes.</title>
        <authorList>
            <person name="Shaw L.P."/>
        </authorList>
    </citation>
    <scope>NUCLEOTIDE SEQUENCE [LARGE SCALE GENOMIC DNA]</scope>
    <source>
        <strain evidence="5">RHBSTW-00370</strain>
        <strain evidence="4">RHBSTW-00398</strain>
        <plasmid evidence="5">prhbstw-00370_3</plasmid>
        <plasmid evidence="4">unnamed</plasmid>
    </source>
</reference>
<reference evidence="1" key="3">
    <citation type="submission" date="2020-09" db="EMBL/GenBank/DDBJ databases">
        <authorList>
            <consortium name="NCBI Pathogen Detection Project"/>
        </authorList>
    </citation>
    <scope>NUCLEOTIDE SEQUENCE</scope>
    <source>
        <strain evidence="1">O50</strain>
    </source>
</reference>
<dbReference type="EMBL" id="DACSXJ010000040">
    <property type="protein sequence ID" value="HAT3899916.1"/>
    <property type="molecule type" value="Genomic_DNA"/>
</dbReference>
<evidence type="ECO:0000313" key="5">
    <source>
        <dbReference type="Proteomes" id="UP000512222"/>
    </source>
</evidence>
<evidence type="ECO:0000313" key="3">
    <source>
        <dbReference type="EMBL" id="QLV33494.1"/>
    </source>
</evidence>
<geneLocation type="plasmid" evidence="5">
    <name>prhbstw-00370_3</name>
</geneLocation>
<reference evidence="2" key="4">
    <citation type="journal article" date="2021" name="Microb. Genom.">
        <title>A genomic epidemiological study shows that prevalence of antimicrobial resistance in Enterobacterales is associated with the livestock host, as well as antimicrobial usage.</title>
        <authorList>
            <person name="AbuOun M."/>
            <person name="Jones H."/>
            <person name="Stubberfield E."/>
            <person name="Gilson D."/>
            <person name="Shaw L.P."/>
            <person name="Hubbard A.T.M."/>
            <person name="Chau K.K."/>
            <person name="Sebra R."/>
            <person name="Peto T.E.A."/>
            <person name="Crook D.W."/>
            <person name="Read D.S."/>
            <person name="Gweon H.S."/>
            <person name="Walker A.S."/>
            <person name="Stoesser N."/>
            <person name="Smith R.P."/>
            <person name="Anjum M.F."/>
            <person name="On Behalf Of The Rehab Consortium."/>
        </authorList>
    </citation>
    <scope>NUCLEOTIDE SEQUENCE</scope>
    <source>
        <strain evidence="3">RHBSTW-00370</strain>
        <strain evidence="2">RHBSTW-00398</strain>
    </source>
</reference>
<proteinExistence type="predicted"/>
<dbReference type="Proteomes" id="UP000855471">
    <property type="component" value="Unassembled WGS sequence"/>
</dbReference>
<dbReference type="Proteomes" id="UP000510650">
    <property type="component" value="Plasmid unnamed"/>
</dbReference>
<evidence type="ECO:0000313" key="1">
    <source>
        <dbReference type="EMBL" id="HAT3899916.1"/>
    </source>
</evidence>
<protein>
    <submittedName>
        <fullName evidence="1">Uncharacterized protein</fullName>
    </submittedName>
</protein>